<proteinExistence type="predicted"/>
<organism evidence="1 2">
    <name type="scientific">Dipteronia sinensis</name>
    <dbReference type="NCBI Taxonomy" id="43782"/>
    <lineage>
        <taxon>Eukaryota</taxon>
        <taxon>Viridiplantae</taxon>
        <taxon>Streptophyta</taxon>
        <taxon>Embryophyta</taxon>
        <taxon>Tracheophyta</taxon>
        <taxon>Spermatophyta</taxon>
        <taxon>Magnoliopsida</taxon>
        <taxon>eudicotyledons</taxon>
        <taxon>Gunneridae</taxon>
        <taxon>Pentapetalae</taxon>
        <taxon>rosids</taxon>
        <taxon>malvids</taxon>
        <taxon>Sapindales</taxon>
        <taxon>Sapindaceae</taxon>
        <taxon>Hippocastanoideae</taxon>
        <taxon>Acereae</taxon>
        <taxon>Dipteronia</taxon>
    </lineage>
</organism>
<dbReference type="PANTHER" id="PTHR47150">
    <property type="entry name" value="OS12G0169200 PROTEIN"/>
    <property type="match status" value="1"/>
</dbReference>
<dbReference type="PANTHER" id="PTHR47150:SF6">
    <property type="entry name" value="OS01G0872900 PROTEIN"/>
    <property type="match status" value="1"/>
</dbReference>
<evidence type="ECO:0000313" key="1">
    <source>
        <dbReference type="EMBL" id="KAK3222189.1"/>
    </source>
</evidence>
<evidence type="ECO:0000313" key="2">
    <source>
        <dbReference type="Proteomes" id="UP001281410"/>
    </source>
</evidence>
<protein>
    <submittedName>
        <fullName evidence="1">Uncharacterized protein</fullName>
    </submittedName>
</protein>
<dbReference type="Proteomes" id="UP001281410">
    <property type="component" value="Unassembled WGS sequence"/>
</dbReference>
<name>A0AAE0EBP8_9ROSI</name>
<dbReference type="InterPro" id="IPR006912">
    <property type="entry name" value="Harbinger_derived_prot"/>
</dbReference>
<sequence>MYTDHIHKPTIILEAIGSYDLWIWHAFFGLPGDLNDINVLERSSAFAQLAQGRAPAVNYSINGHEYIIRYYLVDGIYIHHGQHLLKQFNCHKEIRENILQESERKDVERAFRVLQARFAIVHGPAHSWDETTLKKILCKHA</sequence>
<dbReference type="EMBL" id="JANJYJ010000003">
    <property type="protein sequence ID" value="KAK3222189.1"/>
    <property type="molecule type" value="Genomic_DNA"/>
</dbReference>
<dbReference type="AlphaFoldDB" id="A0AAE0EBP8"/>
<accession>A0AAE0EBP8</accession>
<comment type="caution">
    <text evidence="1">The sequence shown here is derived from an EMBL/GenBank/DDBJ whole genome shotgun (WGS) entry which is preliminary data.</text>
</comment>
<gene>
    <name evidence="1" type="ORF">Dsin_009214</name>
</gene>
<dbReference type="Pfam" id="PF04827">
    <property type="entry name" value="Plant_tran"/>
    <property type="match status" value="1"/>
</dbReference>
<keyword evidence="2" id="KW-1185">Reference proteome</keyword>
<reference evidence="1" key="1">
    <citation type="journal article" date="2023" name="Plant J.">
        <title>Genome sequences and population genomics provide insights into the demographic history, inbreeding, and mutation load of two 'living fossil' tree species of Dipteronia.</title>
        <authorList>
            <person name="Feng Y."/>
            <person name="Comes H.P."/>
            <person name="Chen J."/>
            <person name="Zhu S."/>
            <person name="Lu R."/>
            <person name="Zhang X."/>
            <person name="Li P."/>
            <person name="Qiu J."/>
            <person name="Olsen K.M."/>
            <person name="Qiu Y."/>
        </authorList>
    </citation>
    <scope>NUCLEOTIDE SEQUENCE</scope>
    <source>
        <strain evidence="1">NBL</strain>
    </source>
</reference>